<reference evidence="2" key="1">
    <citation type="journal article" date="2022" name="Mol. Ecol. Resour.">
        <title>The genomes of chicory, endive, great burdock and yacon provide insights into Asteraceae palaeo-polyploidization history and plant inulin production.</title>
        <authorList>
            <person name="Fan W."/>
            <person name="Wang S."/>
            <person name="Wang H."/>
            <person name="Wang A."/>
            <person name="Jiang F."/>
            <person name="Liu H."/>
            <person name="Zhao H."/>
            <person name="Xu D."/>
            <person name="Zhang Y."/>
        </authorList>
    </citation>
    <scope>NUCLEOTIDE SEQUENCE [LARGE SCALE GENOMIC DNA]</scope>
    <source>
        <strain evidence="2">cv. Niubang</strain>
    </source>
</reference>
<protein>
    <submittedName>
        <fullName evidence="1">Uncharacterized protein</fullName>
    </submittedName>
</protein>
<evidence type="ECO:0000313" key="1">
    <source>
        <dbReference type="EMBL" id="KAI3733474.1"/>
    </source>
</evidence>
<comment type="caution">
    <text evidence="1">The sequence shown here is derived from an EMBL/GenBank/DDBJ whole genome shotgun (WGS) entry which is preliminary data.</text>
</comment>
<proteinExistence type="predicted"/>
<dbReference type="EMBL" id="CM042050">
    <property type="protein sequence ID" value="KAI3733474.1"/>
    <property type="molecule type" value="Genomic_DNA"/>
</dbReference>
<name>A0ACB9CGS7_ARCLA</name>
<gene>
    <name evidence="1" type="ORF">L6452_12917</name>
</gene>
<organism evidence="1 2">
    <name type="scientific">Arctium lappa</name>
    <name type="common">Greater burdock</name>
    <name type="synonym">Lappa major</name>
    <dbReference type="NCBI Taxonomy" id="4217"/>
    <lineage>
        <taxon>Eukaryota</taxon>
        <taxon>Viridiplantae</taxon>
        <taxon>Streptophyta</taxon>
        <taxon>Embryophyta</taxon>
        <taxon>Tracheophyta</taxon>
        <taxon>Spermatophyta</taxon>
        <taxon>Magnoliopsida</taxon>
        <taxon>eudicotyledons</taxon>
        <taxon>Gunneridae</taxon>
        <taxon>Pentapetalae</taxon>
        <taxon>asterids</taxon>
        <taxon>campanulids</taxon>
        <taxon>Asterales</taxon>
        <taxon>Asteraceae</taxon>
        <taxon>Carduoideae</taxon>
        <taxon>Cardueae</taxon>
        <taxon>Arctiinae</taxon>
        <taxon>Arctium</taxon>
    </lineage>
</organism>
<sequence>MKLIEAHLKKINKPFVKSIQSPDGDIIDCVLTHLQPAFDRPELKTIVTLDPLEPLNGQRNDGIESELKQIWSSKGGSCPYGTIPIRRTSEYDILRSNPISKFGKKLSTQIHQNSTNDGHKYARGYVKEDEYYGAKAALNVWDPNVFNRGEYSVSQVWIATSGVPGHDDNTIEAGWTVNPTLYGDHSPRLFIYWTNDGYQSGCYNLLCSGFVQTNNKVAIGAAIGPISTYNGTQFDISLFIWKSPKNGNWWLKLGSDVVGYWPSRLFTDLGEHATLVAFGGEVFTFQTSGSHTSTQMGSGHFAKEGFGKASYIRNMEVVDGEFKLHPMSNVNISAENENCYDVKSGVADNWGSYIFFGGPGNNPKYNQTFALENESQNLKLIKAHLKKINKPFVKSIQSPDGDIIDCVLTHLQPAFDRPELKRTVPLDPWEPSDGRKNAEIEPELKQIWSSKGESCPHGTIPIRRTSEDDILRSVHFSNFGKKFSTIGQKEIETGHEHATAHIYGGEYYGAKAALNIWAPNVSNPTDFSDSQVWISTNLIPNHWTNTIEAGWTVNPKVFGDYSPRFFIYWTNDAYFKTGCYNLLCSGFVQTSNKIALGAAVVPISTYDDTQIDLTIFIWKSPRYGLWWLKVGPHVVGYWPSRLFTDLGDHATTIMFGGEVFSYETFRHTTTQMGSGHFSNEGFKKSAYIRNMRVVDKELKLHSMSDVSEVIVNADKANCYDVTSEVADNWGSYIFFGGPGRNPNCP</sequence>
<keyword evidence="2" id="KW-1185">Reference proteome</keyword>
<reference evidence="1 2" key="2">
    <citation type="journal article" date="2022" name="Mol. Ecol. Resour.">
        <title>The genomes of chicory, endive, great burdock and yacon provide insights into Asteraceae paleo-polyploidization history and plant inulin production.</title>
        <authorList>
            <person name="Fan W."/>
            <person name="Wang S."/>
            <person name="Wang H."/>
            <person name="Wang A."/>
            <person name="Jiang F."/>
            <person name="Liu H."/>
            <person name="Zhao H."/>
            <person name="Xu D."/>
            <person name="Zhang Y."/>
        </authorList>
    </citation>
    <scope>NUCLEOTIDE SEQUENCE [LARGE SCALE GENOMIC DNA]</scope>
    <source>
        <strain evidence="2">cv. Niubang</strain>
    </source>
</reference>
<dbReference type="Proteomes" id="UP001055879">
    <property type="component" value="Linkage Group LG04"/>
</dbReference>
<evidence type="ECO:0000313" key="2">
    <source>
        <dbReference type="Proteomes" id="UP001055879"/>
    </source>
</evidence>
<accession>A0ACB9CGS7</accession>